<dbReference type="PANTHER" id="PTHR35176">
    <property type="entry name" value="HEME OXYGENASE HI_0854-RELATED"/>
    <property type="match status" value="1"/>
</dbReference>
<sequence>MSSWQQFATECPELASVVRGRFEAGTHHVLATLRGDGGPRVSGTEVQFHDGELTLGSMWDAVKARDLRRDRRCALHAHPSDQHMEGGDAKVTAHAVEVTAQRDLDVYRDEVGPPPGPFHLFRLDLREVVHTSVDGEELLIRLWRPGEGVTEFRRGS</sequence>
<dbReference type="EMBL" id="PVSR01000057">
    <property type="protein sequence ID" value="PRW61800.1"/>
    <property type="molecule type" value="Genomic_DNA"/>
</dbReference>
<gene>
    <name evidence="2" type="ORF">CEP50_18835</name>
</gene>
<dbReference type="GO" id="GO:0016627">
    <property type="term" value="F:oxidoreductase activity, acting on the CH-CH group of donors"/>
    <property type="evidence" value="ECO:0007669"/>
    <property type="project" value="TreeGrafter"/>
</dbReference>
<proteinExistence type="predicted"/>
<evidence type="ECO:0000256" key="1">
    <source>
        <dbReference type="ARBA" id="ARBA00023002"/>
    </source>
</evidence>
<keyword evidence="3" id="KW-1185">Reference proteome</keyword>
<dbReference type="AlphaFoldDB" id="A0A2T0GRS5"/>
<dbReference type="GO" id="GO:0005829">
    <property type="term" value="C:cytosol"/>
    <property type="evidence" value="ECO:0007669"/>
    <property type="project" value="TreeGrafter"/>
</dbReference>
<dbReference type="PANTHER" id="PTHR35176:SF6">
    <property type="entry name" value="HEME OXYGENASE HI_0854-RELATED"/>
    <property type="match status" value="1"/>
</dbReference>
<comment type="caution">
    <text evidence="2">The sequence shown here is derived from an EMBL/GenBank/DDBJ whole genome shotgun (WGS) entry which is preliminary data.</text>
</comment>
<dbReference type="Proteomes" id="UP000239352">
    <property type="component" value="Unassembled WGS sequence"/>
</dbReference>
<dbReference type="SUPFAM" id="SSF50475">
    <property type="entry name" value="FMN-binding split barrel"/>
    <property type="match status" value="1"/>
</dbReference>
<organism evidence="2 3">
    <name type="scientific">Actinopolyspora mortivallis</name>
    <dbReference type="NCBI Taxonomy" id="33906"/>
    <lineage>
        <taxon>Bacteria</taxon>
        <taxon>Bacillati</taxon>
        <taxon>Actinomycetota</taxon>
        <taxon>Actinomycetes</taxon>
        <taxon>Actinopolysporales</taxon>
        <taxon>Actinopolysporaceae</taxon>
        <taxon>Actinopolyspora</taxon>
    </lineage>
</organism>
<dbReference type="InterPro" id="IPR012349">
    <property type="entry name" value="Split_barrel_FMN-bd"/>
</dbReference>
<evidence type="ECO:0000313" key="3">
    <source>
        <dbReference type="Proteomes" id="UP000239352"/>
    </source>
</evidence>
<protein>
    <submittedName>
        <fullName evidence="2">Pyridoxamine 5'-phosphate oxidase</fullName>
    </submittedName>
</protein>
<reference evidence="2 3" key="1">
    <citation type="submission" date="2018-03" db="EMBL/GenBank/DDBJ databases">
        <title>Actinopolyspora mortivallis from Sahara, screening for active biomolecules.</title>
        <authorList>
            <person name="Selama O."/>
            <person name="Wellington E.M.H."/>
            <person name="Hacene H."/>
        </authorList>
    </citation>
    <scope>NUCLEOTIDE SEQUENCE [LARGE SCALE GENOMIC DNA]</scope>
    <source>
        <strain evidence="2 3">M5A</strain>
    </source>
</reference>
<accession>A0A2T0GRS5</accession>
<name>A0A2T0GRS5_ACTMO</name>
<dbReference type="RefSeq" id="WP_106115255.1">
    <property type="nucleotide sequence ID" value="NZ_PVSR01000057.1"/>
</dbReference>
<dbReference type="InterPro" id="IPR052019">
    <property type="entry name" value="F420H2_bilvrd_red/Heme_oxyg"/>
</dbReference>
<keyword evidence="1" id="KW-0560">Oxidoreductase</keyword>
<dbReference type="InParanoid" id="A0A2T0GRS5"/>
<dbReference type="GO" id="GO:0070967">
    <property type="term" value="F:coenzyme F420 binding"/>
    <property type="evidence" value="ECO:0007669"/>
    <property type="project" value="TreeGrafter"/>
</dbReference>
<evidence type="ECO:0000313" key="2">
    <source>
        <dbReference type="EMBL" id="PRW61800.1"/>
    </source>
</evidence>
<dbReference type="STRING" id="1050202.GCA_000384035_03782"/>
<dbReference type="Gene3D" id="2.30.110.10">
    <property type="entry name" value="Electron Transport, Fmn-binding Protein, Chain A"/>
    <property type="match status" value="1"/>
</dbReference>